<accession>A0A8S9Z0T1</accession>
<dbReference type="InterPro" id="IPR000742">
    <property type="entry name" value="EGF"/>
</dbReference>
<feature type="domain" description="EGF-like" evidence="3">
    <location>
        <begin position="1"/>
        <end position="15"/>
    </location>
</feature>
<dbReference type="PROSITE" id="PS01186">
    <property type="entry name" value="EGF_2"/>
    <property type="match status" value="1"/>
</dbReference>
<dbReference type="SUPFAM" id="SSF57196">
    <property type="entry name" value="EGF/Laminin"/>
    <property type="match status" value="1"/>
</dbReference>
<dbReference type="EMBL" id="JTDE01001351">
    <property type="protein sequence ID" value="KAF7259130.1"/>
    <property type="molecule type" value="Genomic_DNA"/>
</dbReference>
<reference evidence="4" key="1">
    <citation type="submission" date="2019-07" db="EMBL/GenBank/DDBJ databases">
        <title>Annotation for the trematode Paragonimus miyazaki's.</title>
        <authorList>
            <person name="Choi Y.-J."/>
        </authorList>
    </citation>
    <scope>NUCLEOTIDE SEQUENCE</scope>
    <source>
        <strain evidence="4">Japan</strain>
    </source>
</reference>
<gene>
    <name evidence="4" type="ORF">EG68_03498</name>
</gene>
<evidence type="ECO:0000313" key="4">
    <source>
        <dbReference type="EMBL" id="KAF7259130.1"/>
    </source>
</evidence>
<evidence type="ECO:0000259" key="3">
    <source>
        <dbReference type="PROSITE" id="PS50026"/>
    </source>
</evidence>
<evidence type="ECO:0000256" key="2">
    <source>
        <dbReference type="SAM" id="Phobius"/>
    </source>
</evidence>
<feature type="disulfide bond" evidence="1">
    <location>
        <begin position="65"/>
        <end position="74"/>
    </location>
</feature>
<comment type="caution">
    <text evidence="1">Lacks conserved residue(s) required for the propagation of feature annotation.</text>
</comment>
<dbReference type="AlphaFoldDB" id="A0A8S9Z0T1"/>
<protein>
    <recommendedName>
        <fullName evidence="3">EGF-like domain-containing protein</fullName>
    </recommendedName>
</protein>
<organism evidence="4 5">
    <name type="scientific">Paragonimus skrjabini miyazakii</name>
    <dbReference type="NCBI Taxonomy" id="59628"/>
    <lineage>
        <taxon>Eukaryota</taxon>
        <taxon>Metazoa</taxon>
        <taxon>Spiralia</taxon>
        <taxon>Lophotrochozoa</taxon>
        <taxon>Platyhelminthes</taxon>
        <taxon>Trematoda</taxon>
        <taxon>Digenea</taxon>
        <taxon>Plagiorchiida</taxon>
        <taxon>Troglotremata</taxon>
        <taxon>Troglotrematidae</taxon>
        <taxon>Paragonimus</taxon>
    </lineage>
</organism>
<feature type="domain" description="EGF-like" evidence="3">
    <location>
        <begin position="39"/>
        <end position="75"/>
    </location>
</feature>
<evidence type="ECO:0000256" key="1">
    <source>
        <dbReference type="PROSITE-ProRule" id="PRU00076"/>
    </source>
</evidence>
<feature type="transmembrane region" description="Helical" evidence="2">
    <location>
        <begin position="120"/>
        <end position="146"/>
    </location>
</feature>
<dbReference type="Proteomes" id="UP000822476">
    <property type="component" value="Unassembled WGS sequence"/>
</dbReference>
<dbReference type="PROSITE" id="PS50026">
    <property type="entry name" value="EGF_3"/>
    <property type="match status" value="2"/>
</dbReference>
<dbReference type="OrthoDB" id="6159194at2759"/>
<keyword evidence="2" id="KW-0812">Transmembrane</keyword>
<dbReference type="PROSITE" id="PS00022">
    <property type="entry name" value="EGF_1"/>
    <property type="match status" value="2"/>
</dbReference>
<dbReference type="Gene3D" id="2.10.25.10">
    <property type="entry name" value="Laminin"/>
    <property type="match status" value="1"/>
</dbReference>
<feature type="non-terminal residue" evidence="4">
    <location>
        <position position="1"/>
    </location>
</feature>
<keyword evidence="2" id="KW-1133">Transmembrane helix</keyword>
<name>A0A8S9Z0T1_9TREM</name>
<keyword evidence="5" id="KW-1185">Reference proteome</keyword>
<dbReference type="CDD" id="cd00054">
    <property type="entry name" value="EGF_CA"/>
    <property type="match status" value="1"/>
</dbReference>
<keyword evidence="2" id="KW-0472">Membrane</keyword>
<sequence length="303" mass="34807">YKCQCDSGYFGDFCQFNQSSDQQIVFPSNGRLDRQVNQTQQSCGNLTCYNGGTCVSLDVGFQCHCLNEFEGEQCQIKTCHDHCVQSTPKLSQNSDDHDVRWTHSNNQTTSISIQTNSVRWGIYSQMFILLMLGLIAASVLCVLRCFCWRQSTKPRFITEEKLAYVTVTNAFNTLTSSQKANDTRMDEHHSNKNGCQLTQQDNQIFVEMNKNSQCQDNNHTSRLDENQEPTVCVKTNNFPLESELSHIEHKHYPMVAHAKWNTSTFMFPGFNNKIDRKRHKHESVGVQFVPDEPVKVSHTWNNQ</sequence>
<evidence type="ECO:0000313" key="5">
    <source>
        <dbReference type="Proteomes" id="UP000822476"/>
    </source>
</evidence>
<proteinExistence type="predicted"/>
<comment type="caution">
    <text evidence="4">The sequence shown here is derived from an EMBL/GenBank/DDBJ whole genome shotgun (WGS) entry which is preliminary data.</text>
</comment>
<dbReference type="Pfam" id="PF00008">
    <property type="entry name" value="EGF"/>
    <property type="match status" value="1"/>
</dbReference>
<keyword evidence="1" id="KW-0245">EGF-like domain</keyword>
<keyword evidence="1" id="KW-1015">Disulfide bond</keyword>
<feature type="disulfide bond" evidence="1">
    <location>
        <begin position="5"/>
        <end position="14"/>
    </location>
</feature>